<feature type="compositionally biased region" description="Basic and acidic residues" evidence="1">
    <location>
        <begin position="1"/>
        <end position="10"/>
    </location>
</feature>
<organism evidence="2 3">
    <name type="scientific">Mycena sanguinolenta</name>
    <dbReference type="NCBI Taxonomy" id="230812"/>
    <lineage>
        <taxon>Eukaryota</taxon>
        <taxon>Fungi</taxon>
        <taxon>Dikarya</taxon>
        <taxon>Basidiomycota</taxon>
        <taxon>Agaricomycotina</taxon>
        <taxon>Agaricomycetes</taxon>
        <taxon>Agaricomycetidae</taxon>
        <taxon>Agaricales</taxon>
        <taxon>Marasmiineae</taxon>
        <taxon>Mycenaceae</taxon>
        <taxon>Mycena</taxon>
    </lineage>
</organism>
<dbReference type="AlphaFoldDB" id="A0A8H6Z5U9"/>
<dbReference type="Proteomes" id="UP000623467">
    <property type="component" value="Unassembled WGS sequence"/>
</dbReference>
<gene>
    <name evidence="2" type="ORF">MSAN_00520600</name>
</gene>
<protein>
    <submittedName>
        <fullName evidence="2">Uncharacterized protein</fullName>
    </submittedName>
</protein>
<proteinExistence type="predicted"/>
<keyword evidence="3" id="KW-1185">Reference proteome</keyword>
<feature type="compositionally biased region" description="Low complexity" evidence="1">
    <location>
        <begin position="49"/>
        <end position="67"/>
    </location>
</feature>
<name>A0A8H6Z5U9_9AGAR</name>
<sequence length="85" mass="8949">MADLYDEKDSASSSPVDVLPSLGYDKADSSSSLSADSIKEPSRRRALMSPPSTATPSPRAPAHTRPTSVVLLPLPTFVHDAADIV</sequence>
<comment type="caution">
    <text evidence="2">The sequence shown here is derived from an EMBL/GenBank/DDBJ whole genome shotgun (WGS) entry which is preliminary data.</text>
</comment>
<accession>A0A8H6Z5U9</accession>
<evidence type="ECO:0000256" key="1">
    <source>
        <dbReference type="SAM" id="MobiDB-lite"/>
    </source>
</evidence>
<dbReference type="EMBL" id="JACAZH010000003">
    <property type="protein sequence ID" value="KAF7373128.1"/>
    <property type="molecule type" value="Genomic_DNA"/>
</dbReference>
<evidence type="ECO:0000313" key="3">
    <source>
        <dbReference type="Proteomes" id="UP000623467"/>
    </source>
</evidence>
<feature type="region of interest" description="Disordered" evidence="1">
    <location>
        <begin position="1"/>
        <end position="68"/>
    </location>
</feature>
<evidence type="ECO:0000313" key="2">
    <source>
        <dbReference type="EMBL" id="KAF7373128.1"/>
    </source>
</evidence>
<reference evidence="2" key="1">
    <citation type="submission" date="2020-05" db="EMBL/GenBank/DDBJ databases">
        <title>Mycena genomes resolve the evolution of fungal bioluminescence.</title>
        <authorList>
            <person name="Tsai I.J."/>
        </authorList>
    </citation>
    <scope>NUCLEOTIDE SEQUENCE</scope>
    <source>
        <strain evidence="2">160909Yilan</strain>
    </source>
</reference>